<dbReference type="GO" id="GO:0005524">
    <property type="term" value="F:ATP binding"/>
    <property type="evidence" value="ECO:0007669"/>
    <property type="project" value="UniProtKB-UniRule"/>
</dbReference>
<dbReference type="PANTHER" id="PTHR30075:SF2">
    <property type="entry name" value="GLYCINE--TRNA LIGASE, CHLOROPLASTIC_MITOCHONDRIAL 2"/>
    <property type="match status" value="1"/>
</dbReference>
<evidence type="ECO:0000256" key="7">
    <source>
        <dbReference type="ARBA" id="ARBA00047937"/>
    </source>
</evidence>
<dbReference type="PRINTS" id="PR01044">
    <property type="entry name" value="TRNASYNTHGA"/>
</dbReference>
<comment type="subunit">
    <text evidence="8">Tetramer of two alpha and two beta subunits.</text>
</comment>
<keyword evidence="8" id="KW-0963">Cytoplasm</keyword>
<evidence type="ECO:0000256" key="6">
    <source>
        <dbReference type="ARBA" id="ARBA00023146"/>
    </source>
</evidence>
<dbReference type="Gene3D" id="3.30.930.10">
    <property type="entry name" value="Bira Bifunctional Protein, Domain 2"/>
    <property type="match status" value="1"/>
</dbReference>
<keyword evidence="2 8" id="KW-0436">Ligase</keyword>
<reference evidence="9 10" key="1">
    <citation type="submission" date="2017-06" db="EMBL/GenBank/DDBJ databases">
        <title>Novel microbial phyla capable of carbon fixation and sulfur reduction in deep-sea sediments.</title>
        <authorList>
            <person name="Huang J."/>
            <person name="Baker B."/>
            <person name="Wang Y."/>
        </authorList>
    </citation>
    <scope>NUCLEOTIDE SEQUENCE [LARGE SCALE GENOMIC DNA]</scope>
    <source>
        <strain evidence="9">B3_TA06</strain>
    </source>
</reference>
<dbReference type="InterPro" id="IPR006194">
    <property type="entry name" value="Gly-tRNA-synth_heterodimer"/>
</dbReference>
<dbReference type="SUPFAM" id="SSF55681">
    <property type="entry name" value="Class II aaRS and biotin synthetases"/>
    <property type="match status" value="1"/>
</dbReference>
<organism evidence="9 10">
    <name type="scientific">candidate division TA06 bacterium B3_TA06</name>
    <dbReference type="NCBI Taxonomy" id="2012487"/>
    <lineage>
        <taxon>Bacteria</taxon>
        <taxon>Bacteria division TA06</taxon>
    </lineage>
</organism>
<dbReference type="PROSITE" id="PS50861">
    <property type="entry name" value="AA_TRNA_LIGASE_II_GLYAB"/>
    <property type="match status" value="1"/>
</dbReference>
<dbReference type="NCBIfam" id="TIGR00388">
    <property type="entry name" value="glyQ"/>
    <property type="match status" value="1"/>
</dbReference>
<evidence type="ECO:0000256" key="5">
    <source>
        <dbReference type="ARBA" id="ARBA00022917"/>
    </source>
</evidence>
<evidence type="ECO:0000256" key="1">
    <source>
        <dbReference type="ARBA" id="ARBA00008226"/>
    </source>
</evidence>
<evidence type="ECO:0000256" key="4">
    <source>
        <dbReference type="ARBA" id="ARBA00022840"/>
    </source>
</evidence>
<dbReference type="EC" id="6.1.1.14" evidence="8"/>
<name>A0A532V452_UNCT6</name>
<sequence>MMSKPLSFQEIILRLQDYWIDKGCVLMQPYSSEVGAGTFNPASFLRVLDERPWRCVYVEPSKRPRDARYAENPLRVYQHWQMQVILKPAPEDSQELYLGSLRALGIPLERHDLRFTEDDWESPTLGAWGLGWQVELDGIEITQFTYFQQVGGLDLPVIPVEYTYGLERIAMFLQGVESIFDITWGGVDGKQMTWGDVFLRNEKDFSAYSLKEADPEFLRRAFDHYEEECSRLVSKGLLMPAYDAVIKCSHFFNLLDARGAISVTERAATILRVRKLAMAVAKLYVEGPDTDSDPEGEVKDA</sequence>
<evidence type="ECO:0000313" key="9">
    <source>
        <dbReference type="EMBL" id="TKJ41994.1"/>
    </source>
</evidence>
<dbReference type="AlphaFoldDB" id="A0A532V452"/>
<comment type="catalytic activity">
    <reaction evidence="7 8">
        <text>tRNA(Gly) + glycine + ATP = glycyl-tRNA(Gly) + AMP + diphosphate</text>
        <dbReference type="Rhea" id="RHEA:16013"/>
        <dbReference type="Rhea" id="RHEA-COMP:9664"/>
        <dbReference type="Rhea" id="RHEA-COMP:9683"/>
        <dbReference type="ChEBI" id="CHEBI:30616"/>
        <dbReference type="ChEBI" id="CHEBI:33019"/>
        <dbReference type="ChEBI" id="CHEBI:57305"/>
        <dbReference type="ChEBI" id="CHEBI:78442"/>
        <dbReference type="ChEBI" id="CHEBI:78522"/>
        <dbReference type="ChEBI" id="CHEBI:456215"/>
        <dbReference type="EC" id="6.1.1.14"/>
    </reaction>
</comment>
<dbReference type="GO" id="GO:0006426">
    <property type="term" value="P:glycyl-tRNA aminoacylation"/>
    <property type="evidence" value="ECO:0007669"/>
    <property type="project" value="UniProtKB-UniRule"/>
</dbReference>
<dbReference type="NCBIfam" id="NF006827">
    <property type="entry name" value="PRK09348.1"/>
    <property type="match status" value="1"/>
</dbReference>
<evidence type="ECO:0000313" key="10">
    <source>
        <dbReference type="Proteomes" id="UP000317778"/>
    </source>
</evidence>
<protein>
    <recommendedName>
        <fullName evidence="8">Glycine--tRNA ligase alpha subunit</fullName>
        <ecNumber evidence="8">6.1.1.14</ecNumber>
    </recommendedName>
    <alternativeName>
        <fullName evidence="8">Glycyl-tRNA synthetase alpha subunit</fullName>
        <shortName evidence="8">GlyRS</shortName>
    </alternativeName>
</protein>
<keyword evidence="5 8" id="KW-0648">Protein biosynthesis</keyword>
<dbReference type="InterPro" id="IPR002310">
    <property type="entry name" value="Gly-tRNA_ligase_asu"/>
</dbReference>
<comment type="caution">
    <text evidence="9">The sequence shown here is derived from an EMBL/GenBank/DDBJ whole genome shotgun (WGS) entry which is preliminary data.</text>
</comment>
<keyword evidence="6 8" id="KW-0030">Aminoacyl-tRNA synthetase</keyword>
<dbReference type="PANTHER" id="PTHR30075">
    <property type="entry name" value="GLYCYL-TRNA SYNTHETASE"/>
    <property type="match status" value="1"/>
</dbReference>
<dbReference type="InterPro" id="IPR045864">
    <property type="entry name" value="aa-tRNA-synth_II/BPL/LPL"/>
</dbReference>
<evidence type="ECO:0000256" key="3">
    <source>
        <dbReference type="ARBA" id="ARBA00022741"/>
    </source>
</evidence>
<dbReference type="EMBL" id="NJBO01000012">
    <property type="protein sequence ID" value="TKJ41994.1"/>
    <property type="molecule type" value="Genomic_DNA"/>
</dbReference>
<dbReference type="Pfam" id="PF02091">
    <property type="entry name" value="tRNA-synt_2e"/>
    <property type="match status" value="1"/>
</dbReference>
<dbReference type="Proteomes" id="UP000317778">
    <property type="component" value="Unassembled WGS sequence"/>
</dbReference>
<proteinExistence type="inferred from homology"/>
<accession>A0A532V452</accession>
<keyword evidence="3 8" id="KW-0547">Nucleotide-binding</keyword>
<dbReference type="Gene3D" id="1.20.58.180">
    <property type="entry name" value="Class II aaRS and biotin synthetases, domain 2"/>
    <property type="match status" value="1"/>
</dbReference>
<comment type="similarity">
    <text evidence="1 8">Belongs to the class-II aminoacyl-tRNA synthetase family.</text>
</comment>
<evidence type="ECO:0000256" key="2">
    <source>
        <dbReference type="ARBA" id="ARBA00022598"/>
    </source>
</evidence>
<dbReference type="HAMAP" id="MF_00254">
    <property type="entry name" value="Gly_tRNA_synth_alpha"/>
    <property type="match status" value="1"/>
</dbReference>
<comment type="subcellular location">
    <subcellularLocation>
        <location evidence="8">Cytoplasm</location>
    </subcellularLocation>
</comment>
<keyword evidence="4 8" id="KW-0067">ATP-binding</keyword>
<evidence type="ECO:0000256" key="8">
    <source>
        <dbReference type="HAMAP-Rule" id="MF_00254"/>
    </source>
</evidence>
<dbReference type="GO" id="GO:0004820">
    <property type="term" value="F:glycine-tRNA ligase activity"/>
    <property type="evidence" value="ECO:0007669"/>
    <property type="project" value="UniProtKB-UniRule"/>
</dbReference>
<dbReference type="GO" id="GO:0005829">
    <property type="term" value="C:cytosol"/>
    <property type="evidence" value="ECO:0007669"/>
    <property type="project" value="TreeGrafter"/>
</dbReference>
<gene>
    <name evidence="8" type="primary">glyQ</name>
    <name evidence="9" type="ORF">CEE36_07810</name>
</gene>